<dbReference type="Pfam" id="PF00151">
    <property type="entry name" value="Lipase"/>
    <property type="match status" value="1"/>
</dbReference>
<dbReference type="GO" id="GO:0016298">
    <property type="term" value="F:lipase activity"/>
    <property type="evidence" value="ECO:0007669"/>
    <property type="project" value="InterPro"/>
</dbReference>
<comment type="subcellular location">
    <subcellularLocation>
        <location evidence="1">Secreted</location>
    </subcellularLocation>
</comment>
<evidence type="ECO:0000256" key="1">
    <source>
        <dbReference type="ARBA" id="ARBA00004613"/>
    </source>
</evidence>
<keyword evidence="3" id="KW-0964">Secreted</keyword>
<dbReference type="PRINTS" id="PR00821">
    <property type="entry name" value="TAGLIPASE"/>
</dbReference>
<name>A0A9P0DWQ2_PHYSR</name>
<dbReference type="InterPro" id="IPR000734">
    <property type="entry name" value="TAG_lipase"/>
</dbReference>
<feature type="domain" description="Lipase" evidence="5">
    <location>
        <begin position="10"/>
        <end position="253"/>
    </location>
</feature>
<evidence type="ECO:0000256" key="2">
    <source>
        <dbReference type="ARBA" id="ARBA00010701"/>
    </source>
</evidence>
<protein>
    <recommendedName>
        <fullName evidence="5">Lipase domain-containing protein</fullName>
    </recommendedName>
</protein>
<dbReference type="AlphaFoldDB" id="A0A9P0DWQ2"/>
<dbReference type="PANTHER" id="PTHR11610">
    <property type="entry name" value="LIPASE"/>
    <property type="match status" value="1"/>
</dbReference>
<dbReference type="Gene3D" id="3.40.50.1820">
    <property type="entry name" value="alpha/beta hydrolase"/>
    <property type="match status" value="1"/>
</dbReference>
<dbReference type="GO" id="GO:0005615">
    <property type="term" value="C:extracellular space"/>
    <property type="evidence" value="ECO:0007669"/>
    <property type="project" value="TreeGrafter"/>
</dbReference>
<evidence type="ECO:0000256" key="3">
    <source>
        <dbReference type="ARBA" id="ARBA00022525"/>
    </source>
</evidence>
<evidence type="ECO:0000259" key="5">
    <source>
        <dbReference type="Pfam" id="PF00151"/>
    </source>
</evidence>
<dbReference type="GO" id="GO:0016042">
    <property type="term" value="P:lipid catabolic process"/>
    <property type="evidence" value="ECO:0007669"/>
    <property type="project" value="TreeGrafter"/>
</dbReference>
<accession>A0A9P0DWQ2</accession>
<dbReference type="CDD" id="cd00707">
    <property type="entry name" value="Pancreat_lipase_like"/>
    <property type="match status" value="1"/>
</dbReference>
<evidence type="ECO:0000256" key="4">
    <source>
        <dbReference type="RuleBase" id="RU004262"/>
    </source>
</evidence>
<evidence type="ECO:0000313" key="7">
    <source>
        <dbReference type="Proteomes" id="UP001153712"/>
    </source>
</evidence>
<dbReference type="SUPFAM" id="SSF53474">
    <property type="entry name" value="alpha/beta-Hydrolases"/>
    <property type="match status" value="1"/>
</dbReference>
<dbReference type="Proteomes" id="UP001153712">
    <property type="component" value="Chromosome 9"/>
</dbReference>
<dbReference type="PANTHER" id="PTHR11610:SF178">
    <property type="entry name" value="LIPASE MEMBER H-A-LIKE PROTEIN"/>
    <property type="match status" value="1"/>
</dbReference>
<comment type="similarity">
    <text evidence="2 4">Belongs to the AB hydrolase superfamily. Lipase family.</text>
</comment>
<proteinExistence type="inferred from homology"/>
<dbReference type="InterPro" id="IPR033906">
    <property type="entry name" value="Lipase_N"/>
</dbReference>
<dbReference type="EMBL" id="OU900102">
    <property type="protein sequence ID" value="CAH1188049.1"/>
    <property type="molecule type" value="Genomic_DNA"/>
</dbReference>
<reference evidence="6" key="1">
    <citation type="submission" date="2022-01" db="EMBL/GenBank/DDBJ databases">
        <authorList>
            <person name="King R."/>
        </authorList>
    </citation>
    <scope>NUCLEOTIDE SEQUENCE</scope>
</reference>
<organism evidence="6 7">
    <name type="scientific">Phyllotreta striolata</name>
    <name type="common">Striped flea beetle</name>
    <name type="synonym">Crioceris striolata</name>
    <dbReference type="NCBI Taxonomy" id="444603"/>
    <lineage>
        <taxon>Eukaryota</taxon>
        <taxon>Metazoa</taxon>
        <taxon>Ecdysozoa</taxon>
        <taxon>Arthropoda</taxon>
        <taxon>Hexapoda</taxon>
        <taxon>Insecta</taxon>
        <taxon>Pterygota</taxon>
        <taxon>Neoptera</taxon>
        <taxon>Endopterygota</taxon>
        <taxon>Coleoptera</taxon>
        <taxon>Polyphaga</taxon>
        <taxon>Cucujiformia</taxon>
        <taxon>Chrysomeloidea</taxon>
        <taxon>Chrysomelidae</taxon>
        <taxon>Galerucinae</taxon>
        <taxon>Alticini</taxon>
        <taxon>Phyllotreta</taxon>
    </lineage>
</organism>
<evidence type="ECO:0000313" key="6">
    <source>
        <dbReference type="EMBL" id="CAH1188049.1"/>
    </source>
</evidence>
<feature type="non-terminal residue" evidence="6">
    <location>
        <position position="261"/>
    </location>
</feature>
<dbReference type="InterPro" id="IPR013818">
    <property type="entry name" value="Lipase"/>
</dbReference>
<gene>
    <name evidence="6" type="ORF">PHYEVI_LOCUS11131</name>
</gene>
<sequence>MVSTVNDLGSDFDNSKPTKFITHGFLSSGQADTCITIKNGYLNKSDVNVFVLDWSPLSKIVLYDIPRIATKSVGQHLAKFINNLIEQAGLFPKKLHMTGHSLGAHVMGFAGRSLLEKPSRITGLDPALPGFDMSSTNHLTKTDADFVDVIHTCAGLLGVSDPIGHADFYPNGGDPPQPGCNILNAAEGCSHGRSWKLFASSITSVEPFFSFSCQDYQHMERASCAGDMVPMGEPTPKSTRGIFYLKTTDKFPFVISVDDNK</sequence>
<dbReference type="InterPro" id="IPR029058">
    <property type="entry name" value="AB_hydrolase_fold"/>
</dbReference>
<keyword evidence="7" id="KW-1185">Reference proteome</keyword>
<dbReference type="OrthoDB" id="199913at2759"/>